<sequence>MSLPERTDVAASEWDARLATVFADPSLLRLVYQPIVDLQRGTVAGYETLARFTTPDGRPSEATPDRWFAAADAVGRGAELESIVVRQALAVLPTLPADCFLTVNVSPHLLTHPELAEPLLAVDDLAPLVLELTEHHAVGDLRPLIDLRDRLRAKGALLALDDAGSGYSGLQQITQFRPQLIKLDRALVTGADGDEVKLALVEMLGEFGGRIDAWLLAEGIETWGELQAFLRLRVPLGQGWLLGRPGPPWVQLDPEVRDRLRRQAAQALLTEHVVGLAEPVVVVEDGTAPDGAVGVEVDEYGHPRWLLIPFRRGEDPPGHRRAPVSLRVPASAGLSEVARRVAARPEENRFDPVVCVDAHGAALGTIRVERLLLQLAAAHAG</sequence>
<dbReference type="PROSITE" id="PS50883">
    <property type="entry name" value="EAL"/>
    <property type="match status" value="1"/>
</dbReference>
<gene>
    <name evidence="2" type="ORF">SAMN05660642_04859</name>
</gene>
<dbReference type="SUPFAM" id="SSF141868">
    <property type="entry name" value="EAL domain-like"/>
    <property type="match status" value="1"/>
</dbReference>
<dbReference type="InterPro" id="IPR001633">
    <property type="entry name" value="EAL_dom"/>
</dbReference>
<evidence type="ECO:0000259" key="1">
    <source>
        <dbReference type="PROSITE" id="PS50883"/>
    </source>
</evidence>
<dbReference type="AlphaFoldDB" id="A0A1H0BHV4"/>
<protein>
    <submittedName>
        <fullName evidence="2">EAL domain, c-di-GMP-specific phosphodiesterase class I (Or its enzymatically inactive variant)</fullName>
    </submittedName>
</protein>
<dbReference type="CDD" id="cd01948">
    <property type="entry name" value="EAL"/>
    <property type="match status" value="1"/>
</dbReference>
<dbReference type="PANTHER" id="PTHR33121">
    <property type="entry name" value="CYCLIC DI-GMP PHOSPHODIESTERASE PDEF"/>
    <property type="match status" value="1"/>
</dbReference>
<dbReference type="Proteomes" id="UP000198680">
    <property type="component" value="Unassembled WGS sequence"/>
</dbReference>
<feature type="domain" description="EAL" evidence="1">
    <location>
        <begin position="11"/>
        <end position="259"/>
    </location>
</feature>
<dbReference type="GO" id="GO:0071111">
    <property type="term" value="F:cyclic-guanylate-specific phosphodiesterase activity"/>
    <property type="evidence" value="ECO:0007669"/>
    <property type="project" value="InterPro"/>
</dbReference>
<dbReference type="PANTHER" id="PTHR33121:SF76">
    <property type="entry name" value="SIGNALING PROTEIN"/>
    <property type="match status" value="1"/>
</dbReference>
<dbReference type="InterPro" id="IPR050706">
    <property type="entry name" value="Cyclic-di-GMP_PDE-like"/>
</dbReference>
<dbReference type="STRING" id="1137991.SAMN05660642_04859"/>
<accession>A0A1H0BHV4</accession>
<name>A0A1H0BHV4_9ACTN</name>
<evidence type="ECO:0000313" key="2">
    <source>
        <dbReference type="EMBL" id="SDN44993.1"/>
    </source>
</evidence>
<dbReference type="SMART" id="SM00052">
    <property type="entry name" value="EAL"/>
    <property type="match status" value="1"/>
</dbReference>
<dbReference type="Pfam" id="PF00563">
    <property type="entry name" value="EAL"/>
    <property type="match status" value="1"/>
</dbReference>
<dbReference type="RefSeq" id="WP_245700729.1">
    <property type="nucleotide sequence ID" value="NZ_FNHE01000022.1"/>
</dbReference>
<proteinExistence type="predicted"/>
<keyword evidence="3" id="KW-1185">Reference proteome</keyword>
<organism evidence="2 3">
    <name type="scientific">Geodermatophilus siccatus</name>
    <dbReference type="NCBI Taxonomy" id="1137991"/>
    <lineage>
        <taxon>Bacteria</taxon>
        <taxon>Bacillati</taxon>
        <taxon>Actinomycetota</taxon>
        <taxon>Actinomycetes</taxon>
        <taxon>Geodermatophilales</taxon>
        <taxon>Geodermatophilaceae</taxon>
        <taxon>Geodermatophilus</taxon>
    </lineage>
</organism>
<reference evidence="3" key="1">
    <citation type="submission" date="2016-10" db="EMBL/GenBank/DDBJ databases">
        <authorList>
            <person name="Varghese N."/>
            <person name="Submissions S."/>
        </authorList>
    </citation>
    <scope>NUCLEOTIDE SEQUENCE [LARGE SCALE GENOMIC DNA]</scope>
    <source>
        <strain evidence="3">DSM 45419</strain>
    </source>
</reference>
<dbReference type="EMBL" id="FNHE01000022">
    <property type="protein sequence ID" value="SDN44993.1"/>
    <property type="molecule type" value="Genomic_DNA"/>
</dbReference>
<dbReference type="Gene3D" id="3.20.20.450">
    <property type="entry name" value="EAL domain"/>
    <property type="match status" value="1"/>
</dbReference>
<evidence type="ECO:0000313" key="3">
    <source>
        <dbReference type="Proteomes" id="UP000198680"/>
    </source>
</evidence>
<dbReference type="InterPro" id="IPR035919">
    <property type="entry name" value="EAL_sf"/>
</dbReference>